<dbReference type="Pfam" id="PF12680">
    <property type="entry name" value="SnoaL_2"/>
    <property type="match status" value="1"/>
</dbReference>
<feature type="domain" description="SnoaL-like" evidence="1">
    <location>
        <begin position="10"/>
        <end position="104"/>
    </location>
</feature>
<evidence type="ECO:0000313" key="3">
    <source>
        <dbReference type="Proteomes" id="UP000515465"/>
    </source>
</evidence>
<proteinExistence type="predicted"/>
<evidence type="ECO:0000259" key="1">
    <source>
        <dbReference type="Pfam" id="PF12680"/>
    </source>
</evidence>
<accession>A0A7G6SRY7</accession>
<dbReference type="Gene3D" id="3.10.450.50">
    <property type="match status" value="1"/>
</dbReference>
<sequence>MTATLPQPLADYFAAKNRHDIDAMLIPFASDATVKDEGKTYHGSAAIRGWMAETTRKYRVTVEVAEATANGDAWRVAGIVSGNFPGSPATLHYVFTLADNRIARLEIGA</sequence>
<name>A0A7G6SRY7_9HYPH</name>
<dbReference type="AlphaFoldDB" id="A0A7G6SRY7"/>
<dbReference type="InterPro" id="IPR037401">
    <property type="entry name" value="SnoaL-like"/>
</dbReference>
<gene>
    <name evidence="2" type="ORF">HB778_12080</name>
</gene>
<dbReference type="RefSeq" id="WP_183464059.1">
    <property type="nucleotide sequence ID" value="NZ_CP050296.1"/>
</dbReference>
<organism evidence="2 3">
    <name type="scientific">Mesorhizobium huakuii</name>
    <dbReference type="NCBI Taxonomy" id="28104"/>
    <lineage>
        <taxon>Bacteria</taxon>
        <taxon>Pseudomonadati</taxon>
        <taxon>Pseudomonadota</taxon>
        <taxon>Alphaproteobacteria</taxon>
        <taxon>Hyphomicrobiales</taxon>
        <taxon>Phyllobacteriaceae</taxon>
        <taxon>Mesorhizobium</taxon>
    </lineage>
</organism>
<reference evidence="3" key="1">
    <citation type="journal article" date="2020" name="Mol. Plant Microbe">
        <title>Rhizobial microsymbionts of the narrowly endemic Oxytropis species growing in Kamchatka are characterized by significant genetic diversity and possess a set of genes that are associated with T3SS and T6SS secretion systems and can affect the development of symbiosis.</title>
        <authorList>
            <person name="Safronova V."/>
            <person name="Guro P."/>
            <person name="Sazanova A."/>
            <person name="Kuznetsova I."/>
            <person name="Belimov A."/>
            <person name="Yakubov V."/>
            <person name="Chirak E."/>
            <person name="Afonin A."/>
            <person name="Gogolev Y."/>
            <person name="Andronov E."/>
            <person name="Tikhonovich I."/>
        </authorList>
    </citation>
    <scope>NUCLEOTIDE SEQUENCE [LARGE SCALE GENOMIC DNA]</scope>
    <source>
        <strain evidence="3">583</strain>
    </source>
</reference>
<evidence type="ECO:0000313" key="2">
    <source>
        <dbReference type="EMBL" id="QND57269.1"/>
    </source>
</evidence>
<dbReference type="Proteomes" id="UP000515465">
    <property type="component" value="Chromosome"/>
</dbReference>
<dbReference type="EMBL" id="CP050296">
    <property type="protein sequence ID" value="QND57269.1"/>
    <property type="molecule type" value="Genomic_DNA"/>
</dbReference>
<dbReference type="SUPFAM" id="SSF54427">
    <property type="entry name" value="NTF2-like"/>
    <property type="match status" value="1"/>
</dbReference>
<dbReference type="InterPro" id="IPR032710">
    <property type="entry name" value="NTF2-like_dom_sf"/>
</dbReference>
<protein>
    <submittedName>
        <fullName evidence="2">Nuclear transport factor 2 family protein</fullName>
    </submittedName>
</protein>